<feature type="compositionally biased region" description="Acidic residues" evidence="1">
    <location>
        <begin position="11"/>
        <end position="63"/>
    </location>
</feature>
<proteinExistence type="predicted"/>
<protein>
    <submittedName>
        <fullName evidence="2">Uncharacterized protein</fullName>
    </submittedName>
</protein>
<organism evidence="2">
    <name type="scientific">marine sediment metagenome</name>
    <dbReference type="NCBI Taxonomy" id="412755"/>
    <lineage>
        <taxon>unclassified sequences</taxon>
        <taxon>metagenomes</taxon>
        <taxon>ecological metagenomes</taxon>
    </lineage>
</organism>
<comment type="caution">
    <text evidence="2">The sequence shown here is derived from an EMBL/GenBank/DDBJ whole genome shotgun (WGS) entry which is preliminary data.</text>
</comment>
<name>A0A0F9S3I1_9ZZZZ</name>
<evidence type="ECO:0000256" key="1">
    <source>
        <dbReference type="SAM" id="MobiDB-lite"/>
    </source>
</evidence>
<accession>A0A0F9S3I1</accession>
<dbReference type="EMBL" id="LAZR01002931">
    <property type="protein sequence ID" value="KKN23888.1"/>
    <property type="molecule type" value="Genomic_DNA"/>
</dbReference>
<reference evidence="2" key="1">
    <citation type="journal article" date="2015" name="Nature">
        <title>Complex archaea that bridge the gap between prokaryotes and eukaryotes.</title>
        <authorList>
            <person name="Spang A."/>
            <person name="Saw J.H."/>
            <person name="Jorgensen S.L."/>
            <person name="Zaremba-Niedzwiedzka K."/>
            <person name="Martijn J."/>
            <person name="Lind A.E."/>
            <person name="van Eijk R."/>
            <person name="Schleper C."/>
            <person name="Guy L."/>
            <person name="Ettema T.J."/>
        </authorList>
    </citation>
    <scope>NUCLEOTIDE SEQUENCE</scope>
</reference>
<evidence type="ECO:0000313" key="2">
    <source>
        <dbReference type="EMBL" id="KKN23888.1"/>
    </source>
</evidence>
<gene>
    <name evidence="2" type="ORF">LCGC14_0900600</name>
</gene>
<feature type="region of interest" description="Disordered" evidence="1">
    <location>
        <begin position="146"/>
        <end position="165"/>
    </location>
</feature>
<sequence length="165" mass="18986">MAKKQTKQQEEEIEIEELTEDELSDLEEIEEALEEVAETEDEDEVLEEEDLEEEVLEEEDIEIPEEKPKKKKAPAKKKVPEIKLSDLKIGSILQDLHGKKIKVTKELVEQMKVFEKANPKSHAVWKGKVTGVFLYFKYYEDNPVEKKAAPKKAAPKKAAPKKAKK</sequence>
<dbReference type="AlphaFoldDB" id="A0A0F9S3I1"/>
<feature type="region of interest" description="Disordered" evidence="1">
    <location>
        <begin position="1"/>
        <end position="76"/>
    </location>
</feature>
<feature type="compositionally biased region" description="Basic residues" evidence="1">
    <location>
        <begin position="149"/>
        <end position="165"/>
    </location>
</feature>